<feature type="region of interest" description="Disordered" evidence="4">
    <location>
        <begin position="1"/>
        <end position="36"/>
    </location>
</feature>
<evidence type="ECO:0000313" key="7">
    <source>
        <dbReference type="Proteomes" id="UP000444721"/>
    </source>
</evidence>
<evidence type="ECO:0000256" key="4">
    <source>
        <dbReference type="SAM" id="MobiDB-lite"/>
    </source>
</evidence>
<dbReference type="Proteomes" id="UP000444721">
    <property type="component" value="Unassembled WGS sequence"/>
</dbReference>
<dbReference type="GO" id="GO:0006152">
    <property type="term" value="P:purine nucleoside catabolic process"/>
    <property type="evidence" value="ECO:0007669"/>
    <property type="project" value="TreeGrafter"/>
</dbReference>
<dbReference type="GO" id="GO:0005829">
    <property type="term" value="C:cytosol"/>
    <property type="evidence" value="ECO:0007669"/>
    <property type="project" value="TreeGrafter"/>
</dbReference>
<keyword evidence="3" id="KW-0326">Glycosidase</keyword>
<dbReference type="EMBL" id="VFQX01000029">
    <property type="protein sequence ID" value="KAF0978737.1"/>
    <property type="molecule type" value="Genomic_DNA"/>
</dbReference>
<sequence length="476" mass="53473">MGQHHQGKVDMTSSSSSSSKSTRTPPTNNKNKFSDRISELKHQLSHEDFNNDETTLEQVLSAQQFNSASPMIQNHHNITNSVSPMKNPSQDQAVVPHEVVSSTEIINLIFDTDIASDIDDSLALLSLLHLPSECVRVIGVTTVYGYVEIRSAVSRRIIQAHEQDLGIKLDIPIVTGSNYPIHEPVVLPCWHARTEGIGVLTDDEIRELKAQQDCFLDRHELEKVYSRRAAEFISDKAQELNGNLTIVSLGALTNVAMALQLNPQLPKLLKKLVFMGGGVVPVDSDLPQVFEKGKEYHCHSCHNIRQDQYAAAMVFAAGFNFYCVGHTVTHSVWFEGSVVDKMKSLSFHRGIDPYSNDNIVEEYQENYLRATHIVGTLLDVWLKHRTCSFHKPINGTCPHDALTTYEAIFTGKFLNYVRGHFVVNEQDGRTCFLYDPNGNAHIAISWKDGMVNKMMELLKETMFKSLNSMDSLKNFL</sequence>
<dbReference type="GeneID" id="68109775"/>
<evidence type="ECO:0000313" key="6">
    <source>
        <dbReference type="EMBL" id="KAF0978737.1"/>
    </source>
</evidence>
<feature type="compositionally biased region" description="Polar residues" evidence="4">
    <location>
        <begin position="22"/>
        <end position="31"/>
    </location>
</feature>
<dbReference type="VEuPathDB" id="AmoebaDB:FDP41_002557"/>
<dbReference type="SUPFAM" id="SSF53590">
    <property type="entry name" value="Nucleoside hydrolase"/>
    <property type="match status" value="1"/>
</dbReference>
<dbReference type="OrthoDB" id="10258651at2759"/>
<dbReference type="VEuPathDB" id="AmoebaDB:NF0112600"/>
<dbReference type="InterPro" id="IPR036452">
    <property type="entry name" value="Ribo_hydro-like"/>
</dbReference>
<name>A0A6A5BNT4_NAEFO</name>
<dbReference type="Gene3D" id="3.90.245.10">
    <property type="entry name" value="Ribonucleoside hydrolase-like"/>
    <property type="match status" value="1"/>
</dbReference>
<accession>A0A6A5BNT4</accession>
<dbReference type="VEuPathDB" id="AmoebaDB:NfTy_040810"/>
<feature type="domain" description="Inosine/uridine-preferring nucleoside hydrolase" evidence="5">
    <location>
        <begin position="108"/>
        <end position="434"/>
    </location>
</feature>
<proteinExistence type="inferred from homology"/>
<comment type="caution">
    <text evidence="6">The sequence shown here is derived from an EMBL/GenBank/DDBJ whole genome shotgun (WGS) entry which is preliminary data.</text>
</comment>
<organism evidence="6 7">
    <name type="scientific">Naegleria fowleri</name>
    <name type="common">Brain eating amoeba</name>
    <dbReference type="NCBI Taxonomy" id="5763"/>
    <lineage>
        <taxon>Eukaryota</taxon>
        <taxon>Discoba</taxon>
        <taxon>Heterolobosea</taxon>
        <taxon>Tetramitia</taxon>
        <taxon>Eutetramitia</taxon>
        <taxon>Vahlkampfiidae</taxon>
        <taxon>Naegleria</taxon>
    </lineage>
</organism>
<dbReference type="AlphaFoldDB" id="A0A6A5BNT4"/>
<keyword evidence="2" id="KW-0378">Hydrolase</keyword>
<dbReference type="Pfam" id="PF01156">
    <property type="entry name" value="IU_nuc_hydro"/>
    <property type="match status" value="1"/>
</dbReference>
<dbReference type="OMA" id="GTCPHDA"/>
<gene>
    <name evidence="6" type="ORF">FDP41_002557</name>
</gene>
<dbReference type="PANTHER" id="PTHR12304:SF4">
    <property type="entry name" value="URIDINE NUCLEOSIDASE"/>
    <property type="match status" value="1"/>
</dbReference>
<dbReference type="InterPro" id="IPR023186">
    <property type="entry name" value="IUNH"/>
</dbReference>
<comment type="similarity">
    <text evidence="1">Belongs to the IUNH family.</text>
</comment>
<protein>
    <recommendedName>
        <fullName evidence="5">Inosine/uridine-preferring nucleoside hydrolase domain-containing protein</fullName>
    </recommendedName>
</protein>
<evidence type="ECO:0000256" key="2">
    <source>
        <dbReference type="ARBA" id="ARBA00022801"/>
    </source>
</evidence>
<dbReference type="RefSeq" id="XP_044563450.1">
    <property type="nucleotide sequence ID" value="XM_044705764.1"/>
</dbReference>
<evidence type="ECO:0000256" key="3">
    <source>
        <dbReference type="ARBA" id="ARBA00023295"/>
    </source>
</evidence>
<dbReference type="PANTHER" id="PTHR12304">
    <property type="entry name" value="INOSINE-URIDINE PREFERRING NUCLEOSIDE HYDROLASE"/>
    <property type="match status" value="1"/>
</dbReference>
<keyword evidence="7" id="KW-1185">Reference proteome</keyword>
<dbReference type="GO" id="GO:0008477">
    <property type="term" value="F:purine nucleosidase activity"/>
    <property type="evidence" value="ECO:0007669"/>
    <property type="project" value="TreeGrafter"/>
</dbReference>
<evidence type="ECO:0000256" key="1">
    <source>
        <dbReference type="ARBA" id="ARBA00009176"/>
    </source>
</evidence>
<reference evidence="6 7" key="1">
    <citation type="journal article" date="2019" name="Sci. Rep.">
        <title>Nanopore sequencing improves the draft genome of the human pathogenic amoeba Naegleria fowleri.</title>
        <authorList>
            <person name="Liechti N."/>
            <person name="Schurch N."/>
            <person name="Bruggmann R."/>
            <person name="Wittwer M."/>
        </authorList>
    </citation>
    <scope>NUCLEOTIDE SEQUENCE [LARGE SCALE GENOMIC DNA]</scope>
    <source>
        <strain evidence="6 7">ATCC 30894</strain>
    </source>
</reference>
<evidence type="ECO:0000259" key="5">
    <source>
        <dbReference type="Pfam" id="PF01156"/>
    </source>
</evidence>
<dbReference type="InterPro" id="IPR001910">
    <property type="entry name" value="Inosine/uridine_hydrolase_dom"/>
</dbReference>